<accession>A0ACC3YZH0</accession>
<dbReference type="EMBL" id="VUJX02000004">
    <property type="protein sequence ID" value="KAL0937319.1"/>
    <property type="molecule type" value="Genomic_DNA"/>
</dbReference>
<evidence type="ECO:0000313" key="1">
    <source>
        <dbReference type="EMBL" id="KAL0937319.1"/>
    </source>
</evidence>
<name>A0ACC3YZH0_COLTU</name>
<proteinExistence type="predicted"/>
<organism evidence="1 2">
    <name type="scientific">Colletotrichum truncatum</name>
    <name type="common">Anthracnose fungus</name>
    <name type="synonym">Colletotrichum capsici</name>
    <dbReference type="NCBI Taxonomy" id="5467"/>
    <lineage>
        <taxon>Eukaryota</taxon>
        <taxon>Fungi</taxon>
        <taxon>Dikarya</taxon>
        <taxon>Ascomycota</taxon>
        <taxon>Pezizomycotina</taxon>
        <taxon>Sordariomycetes</taxon>
        <taxon>Hypocreomycetidae</taxon>
        <taxon>Glomerellales</taxon>
        <taxon>Glomerellaceae</taxon>
        <taxon>Colletotrichum</taxon>
        <taxon>Colletotrichum truncatum species complex</taxon>
    </lineage>
</organism>
<sequence>MSLPQTTMKPTQPSIKSFFQPRQQPSYAPPPASSKFTAAPGAASSAPPPPASNQPPTTTTSPTTTSPPPVASVSLHPQASIRPVDDADLQPLKRINSLLLPVAYPETFYAAALTGDFSRVITWTDSGATQVVGGVVSRIEPSPFPPSSSTPEHALYIQSLALLSPYRTHGLATATIDHLVSAASSTPGVNLRHIYAHVWTDNEEGIRWYTARGFEKYGDELKGYYIKLRPDSAFIVRRAVGPLSLSAGAQVSSTTMTPAAGPTAAVANLPPMNHNKKASPPPSAANGISRAPSGESFQNRRAETEWNDLPADMAPSMLAPPRNSGGSGASSRSSSTARKKKDRSYPAAAFGS</sequence>
<keyword evidence="2" id="KW-1185">Reference proteome</keyword>
<gene>
    <name evidence="1" type="ORF">CTRU02_207050</name>
</gene>
<reference evidence="1 2" key="1">
    <citation type="journal article" date="2020" name="Phytopathology">
        <title>Genome Sequence Resources of Colletotrichum truncatum, C. plurivorum, C. musicola, and C. sojae: Four Species Pathogenic to Soybean (Glycine max).</title>
        <authorList>
            <person name="Rogerio F."/>
            <person name="Boufleur T.R."/>
            <person name="Ciampi-Guillardi M."/>
            <person name="Sukno S.A."/>
            <person name="Thon M.R."/>
            <person name="Massola Junior N.S."/>
            <person name="Baroncelli R."/>
        </authorList>
    </citation>
    <scope>NUCLEOTIDE SEQUENCE [LARGE SCALE GENOMIC DNA]</scope>
    <source>
        <strain evidence="1 2">CMES1059</strain>
    </source>
</reference>
<protein>
    <submittedName>
        <fullName evidence="1">GNAT family acetyltransferase</fullName>
    </submittedName>
</protein>
<dbReference type="Proteomes" id="UP000805649">
    <property type="component" value="Unassembled WGS sequence"/>
</dbReference>
<comment type="caution">
    <text evidence="1">The sequence shown here is derived from an EMBL/GenBank/DDBJ whole genome shotgun (WGS) entry which is preliminary data.</text>
</comment>
<evidence type="ECO:0000313" key="2">
    <source>
        <dbReference type="Proteomes" id="UP000805649"/>
    </source>
</evidence>